<organism evidence="1 2">
    <name type="scientific">candidate division WWE3 bacterium CG_4_8_14_3_um_filter_42_11</name>
    <dbReference type="NCBI Taxonomy" id="1975076"/>
    <lineage>
        <taxon>Bacteria</taxon>
        <taxon>Katanobacteria</taxon>
    </lineage>
</organism>
<feature type="non-terminal residue" evidence="1">
    <location>
        <position position="74"/>
    </location>
</feature>
<gene>
    <name evidence="1" type="ORF">CO015_01095</name>
</gene>
<protein>
    <submittedName>
        <fullName evidence="1">Uncharacterized protein</fullName>
    </submittedName>
</protein>
<evidence type="ECO:0000313" key="1">
    <source>
        <dbReference type="EMBL" id="PJC69229.1"/>
    </source>
</evidence>
<sequence>MTDETAQNLDSQIADLLNRIHFAEEDKRHFWEKLPSLSAEDKRHFLDSLEEVEQWKKQIEIDEKILQFQEDYPK</sequence>
<evidence type="ECO:0000313" key="2">
    <source>
        <dbReference type="Proteomes" id="UP000229438"/>
    </source>
</evidence>
<dbReference type="AlphaFoldDB" id="A0A2M8G8C3"/>
<comment type="caution">
    <text evidence="1">The sequence shown here is derived from an EMBL/GenBank/DDBJ whole genome shotgun (WGS) entry which is preliminary data.</text>
</comment>
<reference evidence="2" key="1">
    <citation type="submission" date="2017-09" db="EMBL/GenBank/DDBJ databases">
        <title>Depth-based differentiation of microbial function through sediment-hosted aquifers and enrichment of novel symbionts in the deep terrestrial subsurface.</title>
        <authorList>
            <person name="Probst A.J."/>
            <person name="Ladd B."/>
            <person name="Jarett J.K."/>
            <person name="Geller-Mcgrath D.E."/>
            <person name="Sieber C.M.K."/>
            <person name="Emerson J.B."/>
            <person name="Anantharaman K."/>
            <person name="Thomas B.C."/>
            <person name="Malmstrom R."/>
            <person name="Stieglmeier M."/>
            <person name="Klingl A."/>
            <person name="Woyke T."/>
            <person name="Ryan C.M."/>
            <person name="Banfield J.F."/>
        </authorList>
    </citation>
    <scope>NUCLEOTIDE SEQUENCE [LARGE SCALE GENOMIC DNA]</scope>
</reference>
<dbReference type="EMBL" id="PFQS01000021">
    <property type="protein sequence ID" value="PJC69229.1"/>
    <property type="molecule type" value="Genomic_DNA"/>
</dbReference>
<name>A0A2M8G8C3_UNCKA</name>
<dbReference type="Proteomes" id="UP000229438">
    <property type="component" value="Unassembled WGS sequence"/>
</dbReference>
<proteinExistence type="predicted"/>
<accession>A0A2M8G8C3</accession>